<dbReference type="PANTHER" id="PTHR43791">
    <property type="entry name" value="PERMEASE-RELATED"/>
    <property type="match status" value="1"/>
</dbReference>
<evidence type="ECO:0000256" key="1">
    <source>
        <dbReference type="ARBA" id="ARBA00004141"/>
    </source>
</evidence>
<dbReference type="EMBL" id="JAOQAV010000042">
    <property type="protein sequence ID" value="KAJ4181232.1"/>
    <property type="molecule type" value="Genomic_DNA"/>
</dbReference>
<keyword evidence="5 6" id="KW-0472">Membrane</keyword>
<dbReference type="Proteomes" id="UP001152087">
    <property type="component" value="Unassembled WGS sequence"/>
</dbReference>
<evidence type="ECO:0000256" key="3">
    <source>
        <dbReference type="ARBA" id="ARBA00022692"/>
    </source>
</evidence>
<dbReference type="GO" id="GO:0022857">
    <property type="term" value="F:transmembrane transporter activity"/>
    <property type="evidence" value="ECO:0007669"/>
    <property type="project" value="TreeGrafter"/>
</dbReference>
<keyword evidence="3 6" id="KW-0812">Transmembrane</keyword>
<keyword evidence="8" id="KW-1185">Reference proteome</keyword>
<dbReference type="PANTHER" id="PTHR43791:SF54">
    <property type="entry name" value="MAJOR FACILITATOR SUPERFAMILY (MFS) PROFILE DOMAIN-CONTAINING PROTEIN-RELATED"/>
    <property type="match status" value="1"/>
</dbReference>
<dbReference type="GO" id="GO:0016020">
    <property type="term" value="C:membrane"/>
    <property type="evidence" value="ECO:0007669"/>
    <property type="project" value="UniProtKB-SubCell"/>
</dbReference>
<keyword evidence="4 6" id="KW-1133">Transmembrane helix</keyword>
<comment type="caution">
    <text evidence="7">The sequence shown here is derived from an EMBL/GenBank/DDBJ whole genome shotgun (WGS) entry which is preliminary data.</text>
</comment>
<keyword evidence="2" id="KW-0813">Transport</keyword>
<accession>A0A9W8R0F1</accession>
<gene>
    <name evidence="7" type="ORF">NW755_011275</name>
</gene>
<protein>
    <submittedName>
        <fullName evidence="7">Uncharacterized protein</fullName>
    </submittedName>
</protein>
<evidence type="ECO:0000256" key="6">
    <source>
        <dbReference type="SAM" id="Phobius"/>
    </source>
</evidence>
<dbReference type="AlphaFoldDB" id="A0A9W8R0F1"/>
<sequence length="87" mass="9357">MIAIGNSGGIPGSYMYIQSEAPKYPTGFGVSLTAAGASILSAVALEIIYRNINKRRSKMSAEEAYGKCSVEELEAMGDRSPLFRYSL</sequence>
<evidence type="ECO:0000256" key="5">
    <source>
        <dbReference type="ARBA" id="ARBA00023136"/>
    </source>
</evidence>
<name>A0A9W8R0F1_9HYPO</name>
<evidence type="ECO:0000256" key="2">
    <source>
        <dbReference type="ARBA" id="ARBA00022448"/>
    </source>
</evidence>
<evidence type="ECO:0000256" key="4">
    <source>
        <dbReference type="ARBA" id="ARBA00022989"/>
    </source>
</evidence>
<comment type="subcellular location">
    <subcellularLocation>
        <location evidence="1">Membrane</location>
        <topology evidence="1">Multi-pass membrane protein</topology>
    </subcellularLocation>
</comment>
<reference evidence="7" key="1">
    <citation type="submission" date="2022-09" db="EMBL/GenBank/DDBJ databases">
        <title>Fusarium specimens isolated from Avocado Roots.</title>
        <authorList>
            <person name="Stajich J."/>
            <person name="Roper C."/>
            <person name="Heimlech-Rivalta G."/>
        </authorList>
    </citation>
    <scope>NUCLEOTIDE SEQUENCE</scope>
    <source>
        <strain evidence="7">A02</strain>
    </source>
</reference>
<proteinExistence type="predicted"/>
<organism evidence="7 8">
    <name type="scientific">Fusarium falciforme</name>
    <dbReference type="NCBI Taxonomy" id="195108"/>
    <lineage>
        <taxon>Eukaryota</taxon>
        <taxon>Fungi</taxon>
        <taxon>Dikarya</taxon>
        <taxon>Ascomycota</taxon>
        <taxon>Pezizomycotina</taxon>
        <taxon>Sordariomycetes</taxon>
        <taxon>Hypocreomycetidae</taxon>
        <taxon>Hypocreales</taxon>
        <taxon>Nectriaceae</taxon>
        <taxon>Fusarium</taxon>
        <taxon>Fusarium solani species complex</taxon>
    </lineage>
</organism>
<feature type="transmembrane region" description="Helical" evidence="6">
    <location>
        <begin position="28"/>
        <end position="49"/>
    </location>
</feature>
<evidence type="ECO:0000313" key="8">
    <source>
        <dbReference type="Proteomes" id="UP001152087"/>
    </source>
</evidence>
<evidence type="ECO:0000313" key="7">
    <source>
        <dbReference type="EMBL" id="KAJ4181232.1"/>
    </source>
</evidence>